<dbReference type="Proteomes" id="UP000010556">
    <property type="component" value="Unassembled WGS sequence"/>
</dbReference>
<sequence length="178" mass="18695">MLQEPGGLAAPLIPVPGGLAALLILVQEPGGLAAPLDTGAVRPRCSADPGARRPCCSADPGAGTPLSSADPGALRPRGTTDPGPGGLAALWLPTAWSLHMQINRHLLASIIETLYLLELLLQELRAGRRQAGNLGFLHRQGNQASCSLQLPGCRPPSWLAVNLHITLISQWEACRRYG</sequence>
<evidence type="ECO:0000313" key="3">
    <source>
        <dbReference type="EMBL" id="ELK27169.1"/>
    </source>
</evidence>
<accession>L5LL66</accession>
<gene>
    <name evidence="3" type="ORF">MDA_GLEAN10015781</name>
</gene>
<proteinExistence type="predicted"/>
<feature type="chain" id="PRO_5003970269" evidence="2">
    <location>
        <begin position="34"/>
        <end position="178"/>
    </location>
</feature>
<dbReference type="EMBL" id="KB110502">
    <property type="protein sequence ID" value="ELK27169.1"/>
    <property type="molecule type" value="Genomic_DNA"/>
</dbReference>
<feature type="region of interest" description="Disordered" evidence="1">
    <location>
        <begin position="49"/>
        <end position="80"/>
    </location>
</feature>
<evidence type="ECO:0000256" key="1">
    <source>
        <dbReference type="SAM" id="MobiDB-lite"/>
    </source>
</evidence>
<dbReference type="AlphaFoldDB" id="L5LL66"/>
<keyword evidence="2" id="KW-0732">Signal</keyword>
<keyword evidence="4" id="KW-1185">Reference proteome</keyword>
<protein>
    <submittedName>
        <fullName evidence="3">Uncharacterized protein</fullName>
    </submittedName>
</protein>
<organism evidence="3 4">
    <name type="scientific">Myotis davidii</name>
    <name type="common">David's myotis</name>
    <dbReference type="NCBI Taxonomy" id="225400"/>
    <lineage>
        <taxon>Eukaryota</taxon>
        <taxon>Metazoa</taxon>
        <taxon>Chordata</taxon>
        <taxon>Craniata</taxon>
        <taxon>Vertebrata</taxon>
        <taxon>Euteleostomi</taxon>
        <taxon>Mammalia</taxon>
        <taxon>Eutheria</taxon>
        <taxon>Laurasiatheria</taxon>
        <taxon>Chiroptera</taxon>
        <taxon>Yangochiroptera</taxon>
        <taxon>Vespertilionidae</taxon>
        <taxon>Myotis</taxon>
    </lineage>
</organism>
<evidence type="ECO:0000256" key="2">
    <source>
        <dbReference type="SAM" id="SignalP"/>
    </source>
</evidence>
<feature type="signal peptide" evidence="2">
    <location>
        <begin position="1"/>
        <end position="33"/>
    </location>
</feature>
<name>L5LL66_MYODS</name>
<reference evidence="4" key="1">
    <citation type="journal article" date="2013" name="Science">
        <title>Comparative analysis of bat genomes provides insight into the evolution of flight and immunity.</title>
        <authorList>
            <person name="Zhang G."/>
            <person name="Cowled C."/>
            <person name="Shi Z."/>
            <person name="Huang Z."/>
            <person name="Bishop-Lilly K.A."/>
            <person name="Fang X."/>
            <person name="Wynne J.W."/>
            <person name="Xiong Z."/>
            <person name="Baker M.L."/>
            <person name="Zhao W."/>
            <person name="Tachedjian M."/>
            <person name="Zhu Y."/>
            <person name="Zhou P."/>
            <person name="Jiang X."/>
            <person name="Ng J."/>
            <person name="Yang L."/>
            <person name="Wu L."/>
            <person name="Xiao J."/>
            <person name="Feng Y."/>
            <person name="Chen Y."/>
            <person name="Sun X."/>
            <person name="Zhang Y."/>
            <person name="Marsh G.A."/>
            <person name="Crameri G."/>
            <person name="Broder C.C."/>
            <person name="Frey K.G."/>
            <person name="Wang L.F."/>
            <person name="Wang J."/>
        </authorList>
    </citation>
    <scope>NUCLEOTIDE SEQUENCE [LARGE SCALE GENOMIC DNA]</scope>
</reference>
<evidence type="ECO:0000313" key="4">
    <source>
        <dbReference type="Proteomes" id="UP000010556"/>
    </source>
</evidence>